<name>A0ABY4N0V8_9MICO</name>
<sequence length="744" mass="79963">MNADDTTNTPATPDGADSPDGVTPADGATPDEGAASADGATPADGAAPAGGARTAPASTPTKPAGDEAGEAAEIEAEKSAERGLRPGQSARNFWPSALRLIRTIGPEKMYAILGIALGVIGVGLAVVGPKILGRATDIVFSGAISKQLPAGATKAQIIEGLRAQGNDTYADLLAGMDLTPGQGIDFAALHQVLWFVVGIYVVASLFQWLQGVMLNRIIFRMVYRLRREVEEKLHRLPLSYFDRQRRGEILSRVTNDIDNIQNTLINTLTGLVNALLTVLGVIVMMLTLSWQLTLIALCVIPLAAVITAIVGKRSQKLFQQQWDATGKVNAEVEEAFSGHELVNVFGRRQEASRSFEARNGEMYKASFGAQFVSSLIGPLMMFAGNLTYVAIAIVGGLKVIGGDMSLGSVQAFIQYSRQFTQPLSQVASMATMLQSGVASAERVFELLDAEEQTPDSARDEAGNPDPTSLDAASRIREGRVEFDHVRFSYTPERELIRDLSLVAEPGHTVAIVGPTGAGKTTLVNLVMRFYEIDGGRITIDGIDIRDLTRTQLRERTGMVLQDTWLFNGTIMENIRYGRLDASDEEVIEAAKATHVDDFVCHLPEGYETVLDSDASNVSAGEKQLLTIARAFLARPSLLILDEATSSVDTRTELLVQNAMNRLRSGRTSFVIAHRLSTIRDADLILVMEAGDIVEQGTHDELLEANGAYARLYRSQFEGAMADPDAEEEQGEPVPTGGGGGMPGM</sequence>
<dbReference type="InterPro" id="IPR027417">
    <property type="entry name" value="P-loop_NTPase"/>
</dbReference>
<dbReference type="Pfam" id="PF00005">
    <property type="entry name" value="ABC_tran"/>
    <property type="match status" value="1"/>
</dbReference>
<dbReference type="RefSeq" id="WP_249477197.1">
    <property type="nucleotide sequence ID" value="NZ_CP097218.1"/>
</dbReference>
<evidence type="ECO:0000256" key="4">
    <source>
        <dbReference type="ARBA" id="ARBA00022840"/>
    </source>
</evidence>
<feature type="domain" description="ABC transporter" evidence="9">
    <location>
        <begin position="480"/>
        <end position="714"/>
    </location>
</feature>
<feature type="transmembrane region" description="Helical" evidence="8">
    <location>
        <begin position="192"/>
        <end position="218"/>
    </location>
</feature>
<accession>A0ABY4N0V8</accession>
<dbReference type="Gene3D" id="3.40.50.300">
    <property type="entry name" value="P-loop containing nucleotide triphosphate hydrolases"/>
    <property type="match status" value="1"/>
</dbReference>
<dbReference type="PROSITE" id="PS00211">
    <property type="entry name" value="ABC_TRANSPORTER_1"/>
    <property type="match status" value="1"/>
</dbReference>
<dbReference type="SUPFAM" id="SSF90123">
    <property type="entry name" value="ABC transporter transmembrane region"/>
    <property type="match status" value="1"/>
</dbReference>
<dbReference type="Proteomes" id="UP001055868">
    <property type="component" value="Chromosome"/>
</dbReference>
<dbReference type="PROSITE" id="PS50893">
    <property type="entry name" value="ABC_TRANSPORTER_2"/>
    <property type="match status" value="1"/>
</dbReference>
<dbReference type="InterPro" id="IPR039421">
    <property type="entry name" value="Type_1_exporter"/>
</dbReference>
<feature type="transmembrane region" description="Helical" evidence="8">
    <location>
        <begin position="264"/>
        <end position="286"/>
    </location>
</feature>
<dbReference type="InterPro" id="IPR017871">
    <property type="entry name" value="ABC_transporter-like_CS"/>
</dbReference>
<proteinExistence type="predicted"/>
<comment type="subcellular location">
    <subcellularLocation>
        <location evidence="1">Cell membrane</location>
        <topology evidence="1">Multi-pass membrane protein</topology>
    </subcellularLocation>
</comment>
<evidence type="ECO:0000259" key="9">
    <source>
        <dbReference type="PROSITE" id="PS50893"/>
    </source>
</evidence>
<keyword evidence="6 8" id="KW-0472">Membrane</keyword>
<dbReference type="InterPro" id="IPR003439">
    <property type="entry name" value="ABC_transporter-like_ATP-bd"/>
</dbReference>
<evidence type="ECO:0000313" key="12">
    <source>
        <dbReference type="Proteomes" id="UP001055868"/>
    </source>
</evidence>
<evidence type="ECO:0000256" key="5">
    <source>
        <dbReference type="ARBA" id="ARBA00022989"/>
    </source>
</evidence>
<protein>
    <submittedName>
        <fullName evidence="11">ABC transporter ATP-binding protein/permease</fullName>
    </submittedName>
</protein>
<evidence type="ECO:0000259" key="10">
    <source>
        <dbReference type="PROSITE" id="PS50929"/>
    </source>
</evidence>
<feature type="region of interest" description="Disordered" evidence="7">
    <location>
        <begin position="721"/>
        <end position="744"/>
    </location>
</feature>
<dbReference type="CDD" id="cd03254">
    <property type="entry name" value="ABCC_Glucan_exporter_like"/>
    <property type="match status" value="1"/>
</dbReference>
<dbReference type="InterPro" id="IPR003593">
    <property type="entry name" value="AAA+_ATPase"/>
</dbReference>
<dbReference type="EMBL" id="CP097218">
    <property type="protein sequence ID" value="UQN28173.1"/>
    <property type="molecule type" value="Genomic_DNA"/>
</dbReference>
<keyword evidence="5 8" id="KW-1133">Transmembrane helix</keyword>
<dbReference type="Gene3D" id="1.20.1560.10">
    <property type="entry name" value="ABC transporter type 1, transmembrane domain"/>
    <property type="match status" value="1"/>
</dbReference>
<evidence type="ECO:0000256" key="6">
    <source>
        <dbReference type="ARBA" id="ARBA00023136"/>
    </source>
</evidence>
<feature type="transmembrane region" description="Helical" evidence="8">
    <location>
        <begin position="109"/>
        <end position="127"/>
    </location>
</feature>
<feature type="transmembrane region" description="Helical" evidence="8">
    <location>
        <begin position="292"/>
        <end position="311"/>
    </location>
</feature>
<dbReference type="SMART" id="SM00382">
    <property type="entry name" value="AAA"/>
    <property type="match status" value="1"/>
</dbReference>
<dbReference type="PANTHER" id="PTHR43394:SF1">
    <property type="entry name" value="ATP-BINDING CASSETTE SUB-FAMILY B MEMBER 10, MITOCHONDRIAL"/>
    <property type="match status" value="1"/>
</dbReference>
<keyword evidence="3" id="KW-0547">Nucleotide-binding</keyword>
<keyword evidence="2 8" id="KW-0812">Transmembrane</keyword>
<dbReference type="Pfam" id="PF00664">
    <property type="entry name" value="ABC_membrane"/>
    <property type="match status" value="1"/>
</dbReference>
<dbReference type="PROSITE" id="PS50929">
    <property type="entry name" value="ABC_TM1F"/>
    <property type="match status" value="1"/>
</dbReference>
<keyword evidence="12" id="KW-1185">Reference proteome</keyword>
<feature type="region of interest" description="Disordered" evidence="7">
    <location>
        <begin position="1"/>
        <end position="89"/>
    </location>
</feature>
<dbReference type="GO" id="GO:0005524">
    <property type="term" value="F:ATP binding"/>
    <property type="evidence" value="ECO:0007669"/>
    <property type="project" value="UniProtKB-KW"/>
</dbReference>
<evidence type="ECO:0000256" key="8">
    <source>
        <dbReference type="SAM" id="Phobius"/>
    </source>
</evidence>
<feature type="compositionally biased region" description="Low complexity" evidence="7">
    <location>
        <begin position="33"/>
        <end position="61"/>
    </location>
</feature>
<feature type="compositionally biased region" description="Low complexity" evidence="7">
    <location>
        <begin position="1"/>
        <end position="16"/>
    </location>
</feature>
<dbReference type="PANTHER" id="PTHR43394">
    <property type="entry name" value="ATP-DEPENDENT PERMEASE MDL1, MITOCHONDRIAL"/>
    <property type="match status" value="1"/>
</dbReference>
<evidence type="ECO:0000256" key="3">
    <source>
        <dbReference type="ARBA" id="ARBA00022741"/>
    </source>
</evidence>
<organism evidence="11 12">
    <name type="scientific">Brachybacterium kimchii</name>
    <dbReference type="NCBI Taxonomy" id="2942909"/>
    <lineage>
        <taxon>Bacteria</taxon>
        <taxon>Bacillati</taxon>
        <taxon>Actinomycetota</taxon>
        <taxon>Actinomycetes</taxon>
        <taxon>Micrococcales</taxon>
        <taxon>Dermabacteraceae</taxon>
        <taxon>Brachybacterium</taxon>
    </lineage>
</organism>
<evidence type="ECO:0000313" key="11">
    <source>
        <dbReference type="EMBL" id="UQN28173.1"/>
    </source>
</evidence>
<keyword evidence="4 11" id="KW-0067">ATP-binding</keyword>
<feature type="domain" description="ABC transmembrane type-1" evidence="10">
    <location>
        <begin position="112"/>
        <end position="435"/>
    </location>
</feature>
<evidence type="ECO:0000256" key="7">
    <source>
        <dbReference type="SAM" id="MobiDB-lite"/>
    </source>
</evidence>
<dbReference type="SUPFAM" id="SSF52540">
    <property type="entry name" value="P-loop containing nucleoside triphosphate hydrolases"/>
    <property type="match status" value="1"/>
</dbReference>
<reference evidence="11" key="1">
    <citation type="submission" date="2022-05" db="EMBL/GenBank/DDBJ databases">
        <title>Genomic analysis of Brachybacterium sp. CBA3104.</title>
        <authorList>
            <person name="Roh S.W."/>
            <person name="Kim Y.B."/>
            <person name="Kim Y."/>
        </authorList>
    </citation>
    <scope>NUCLEOTIDE SEQUENCE</scope>
    <source>
        <strain evidence="11">CBA3104</strain>
    </source>
</reference>
<dbReference type="InterPro" id="IPR011527">
    <property type="entry name" value="ABC1_TM_dom"/>
</dbReference>
<dbReference type="InterPro" id="IPR036640">
    <property type="entry name" value="ABC1_TM_sf"/>
</dbReference>
<dbReference type="CDD" id="cd18547">
    <property type="entry name" value="ABC_6TM_Tm288_like"/>
    <property type="match status" value="1"/>
</dbReference>
<feature type="compositionally biased region" description="Gly residues" evidence="7">
    <location>
        <begin position="735"/>
        <end position="744"/>
    </location>
</feature>
<feature type="transmembrane region" description="Helical" evidence="8">
    <location>
        <begin position="371"/>
        <end position="397"/>
    </location>
</feature>
<evidence type="ECO:0000256" key="1">
    <source>
        <dbReference type="ARBA" id="ARBA00004651"/>
    </source>
</evidence>
<evidence type="ECO:0000256" key="2">
    <source>
        <dbReference type="ARBA" id="ARBA00022692"/>
    </source>
</evidence>
<feature type="compositionally biased region" description="Basic and acidic residues" evidence="7">
    <location>
        <begin position="75"/>
        <end position="84"/>
    </location>
</feature>
<feature type="region of interest" description="Disordered" evidence="7">
    <location>
        <begin position="451"/>
        <end position="470"/>
    </location>
</feature>
<gene>
    <name evidence="11" type="ORF">M4486_10970</name>
</gene>